<feature type="chain" id="PRO_5046783647" description="WD40 repeat protein" evidence="1">
    <location>
        <begin position="19"/>
        <end position="299"/>
    </location>
</feature>
<dbReference type="SUPFAM" id="SSF82171">
    <property type="entry name" value="DPP6 N-terminal domain-like"/>
    <property type="match status" value="1"/>
</dbReference>
<protein>
    <recommendedName>
        <fullName evidence="4">WD40 repeat protein</fullName>
    </recommendedName>
</protein>
<dbReference type="EMBL" id="JAICCF010000001">
    <property type="protein sequence ID" value="MBW8683575.1"/>
    <property type="molecule type" value="Genomic_DNA"/>
</dbReference>
<proteinExistence type="predicted"/>
<dbReference type="Pfam" id="PF07676">
    <property type="entry name" value="PD40"/>
    <property type="match status" value="2"/>
</dbReference>
<sequence length="299" mass="33605">MTFTPVLPLLLFCSYLFAQSPITQSQKYLGENPPGSKPVKFAPGIISLDNQHEFGSVFSNNGDEFFYAVDKDGKTQTKCVKFVNGKWSEPFTILSDAVFSYNDPMLSPDGNRLYFISNRPLTNTGKEKDYDIWYVERTRSGWSLPVNAGAKVNSVKHEYYISFTKKGSMYFSSNRMATKERTNNFDIYSLPVTGKGSKQPVSLPGMINTEEYEADVYVAGDESYVIFCAVRAEGYGAGDLYISFKKKDGTWTKAKNMGSVINTSGHELCPFVTADGKYLFYTSNKDIYWVNASIIDILR</sequence>
<keyword evidence="1" id="KW-0732">Signal</keyword>
<dbReference type="Gene3D" id="2.120.10.30">
    <property type="entry name" value="TolB, C-terminal domain"/>
    <property type="match status" value="1"/>
</dbReference>
<keyword evidence="3" id="KW-1185">Reference proteome</keyword>
<dbReference type="InterPro" id="IPR011042">
    <property type="entry name" value="6-blade_b-propeller_TolB-like"/>
</dbReference>
<evidence type="ECO:0000256" key="1">
    <source>
        <dbReference type="SAM" id="SignalP"/>
    </source>
</evidence>
<accession>A0ABS7G7G1</accession>
<feature type="signal peptide" evidence="1">
    <location>
        <begin position="1"/>
        <end position="18"/>
    </location>
</feature>
<name>A0ABS7G7G1_9BACT</name>
<reference evidence="2 3" key="1">
    <citation type="submission" date="2021-08" db="EMBL/GenBank/DDBJ databases">
        <title>The genome sequence of Chitinophaga sp. B61.</title>
        <authorList>
            <person name="Zhang X."/>
        </authorList>
    </citation>
    <scope>NUCLEOTIDE SEQUENCE [LARGE SCALE GENOMIC DNA]</scope>
    <source>
        <strain evidence="2 3">B61</strain>
    </source>
</reference>
<gene>
    <name evidence="2" type="ORF">K1Y79_04445</name>
</gene>
<evidence type="ECO:0000313" key="2">
    <source>
        <dbReference type="EMBL" id="MBW8683575.1"/>
    </source>
</evidence>
<dbReference type="RefSeq" id="WP_220248790.1">
    <property type="nucleotide sequence ID" value="NZ_JAICCF010000001.1"/>
</dbReference>
<evidence type="ECO:0000313" key="3">
    <source>
        <dbReference type="Proteomes" id="UP000812961"/>
    </source>
</evidence>
<evidence type="ECO:0008006" key="4">
    <source>
        <dbReference type="Google" id="ProtNLM"/>
    </source>
</evidence>
<dbReference type="Proteomes" id="UP000812961">
    <property type="component" value="Unassembled WGS sequence"/>
</dbReference>
<dbReference type="InterPro" id="IPR011659">
    <property type="entry name" value="WD40"/>
</dbReference>
<comment type="caution">
    <text evidence="2">The sequence shown here is derived from an EMBL/GenBank/DDBJ whole genome shotgun (WGS) entry which is preliminary data.</text>
</comment>
<organism evidence="2 3">
    <name type="scientific">Chitinophaga rhizophila</name>
    <dbReference type="NCBI Taxonomy" id="2866212"/>
    <lineage>
        <taxon>Bacteria</taxon>
        <taxon>Pseudomonadati</taxon>
        <taxon>Bacteroidota</taxon>
        <taxon>Chitinophagia</taxon>
        <taxon>Chitinophagales</taxon>
        <taxon>Chitinophagaceae</taxon>
        <taxon>Chitinophaga</taxon>
    </lineage>
</organism>